<dbReference type="OrthoDB" id="6197524at2"/>
<protein>
    <submittedName>
        <fullName evidence="2">DNA-binding protein</fullName>
    </submittedName>
</protein>
<dbReference type="InterPro" id="IPR041468">
    <property type="entry name" value="HTH_ParB/Spo0J"/>
</dbReference>
<dbReference type="Gene3D" id="1.10.10.2830">
    <property type="match status" value="1"/>
</dbReference>
<dbReference type="EMBL" id="PESE01000012">
    <property type="protein sequence ID" value="PYD36441.1"/>
    <property type="molecule type" value="Genomic_DNA"/>
</dbReference>
<dbReference type="RefSeq" id="WP_004953567.1">
    <property type="nucleotide sequence ID" value="NZ_PESE01000012.1"/>
</dbReference>
<evidence type="ECO:0000259" key="1">
    <source>
        <dbReference type="Pfam" id="PF17762"/>
    </source>
</evidence>
<reference evidence="2 3" key="1">
    <citation type="submission" date="2017-11" db="EMBL/GenBank/DDBJ databases">
        <title>Genome sequence of the oocydin A producing rhizobacterium Serratia plymuthica 4Rx5.</title>
        <authorList>
            <person name="Matilla M.A."/>
            <person name="Udaondo Z."/>
            <person name="Salmond G.P.C."/>
        </authorList>
    </citation>
    <scope>NUCLEOTIDE SEQUENCE [LARGE SCALE GENOMIC DNA]</scope>
    <source>
        <strain evidence="2 3">4Rx5</strain>
    </source>
</reference>
<dbReference type="SUPFAM" id="SSF109709">
    <property type="entry name" value="KorB DNA-binding domain-like"/>
    <property type="match status" value="1"/>
</dbReference>
<proteinExistence type="predicted"/>
<dbReference type="GO" id="GO:0005694">
    <property type="term" value="C:chromosome"/>
    <property type="evidence" value="ECO:0007669"/>
    <property type="project" value="TreeGrafter"/>
</dbReference>
<dbReference type="AlphaFoldDB" id="A0A318NRJ4"/>
<dbReference type="Proteomes" id="UP000248196">
    <property type="component" value="Unassembled WGS sequence"/>
</dbReference>
<dbReference type="PANTHER" id="PTHR33375">
    <property type="entry name" value="CHROMOSOME-PARTITIONING PROTEIN PARB-RELATED"/>
    <property type="match status" value="1"/>
</dbReference>
<dbReference type="PANTHER" id="PTHR33375:SF1">
    <property type="entry name" value="CHROMOSOME-PARTITIONING PROTEIN PARB-RELATED"/>
    <property type="match status" value="1"/>
</dbReference>
<keyword evidence="2" id="KW-0238">DNA-binding</keyword>
<dbReference type="InterPro" id="IPR036086">
    <property type="entry name" value="ParB/Sulfiredoxin_sf"/>
</dbReference>
<feature type="domain" description="ParB/Spo0J HTH" evidence="1">
    <location>
        <begin position="122"/>
        <end position="179"/>
    </location>
</feature>
<name>A0A318NRJ4_SERPL</name>
<comment type="caution">
    <text evidence="2">The sequence shown here is derived from an EMBL/GenBank/DDBJ whole genome shotgun (WGS) entry which is preliminary data.</text>
</comment>
<sequence length="432" mass="48113">MATLSQRYAARESIGSDISTRKTFLVPLNEIYAEEGYNVRELNHAHVEEFRDAFIAGEFIPPLAVEITEEGVKVIDGHHRYHGALLATAAGHEVARLECKDFVGTEADKIAFMVTSSQGLALSPIERGAAYHRLVSQGWTNAEIAKKVKRSESDILQHLQLQECTPYIKSLVRAGSMNYALAISINREHGVYADREAARLMKKAEDAGKTKVTKSIAQPQFSAKKARRMLELLFDSVPIKQGDSDMLMLTPGSNDEVLQIISDYRNENKPAAIQDDGEQLPLLKTDIISKSGAQVWACAAAAFGDKDEFQFNESKFAHTWAADSFEHPEAVVVPTEIIYKAKALITQYQESQELHTWLNSKFDNAEVNASMYERLHDVSAEIMGDPESPVMNMCDFIALVESIPCDKWENIRTLRAEIRSAVETMATSNEQG</sequence>
<dbReference type="SUPFAM" id="SSF110849">
    <property type="entry name" value="ParB/Sulfiredoxin"/>
    <property type="match status" value="1"/>
</dbReference>
<evidence type="ECO:0000313" key="2">
    <source>
        <dbReference type="EMBL" id="PYD36441.1"/>
    </source>
</evidence>
<organism evidence="2 3">
    <name type="scientific">Serratia plymuthica</name>
    <dbReference type="NCBI Taxonomy" id="82996"/>
    <lineage>
        <taxon>Bacteria</taxon>
        <taxon>Pseudomonadati</taxon>
        <taxon>Pseudomonadota</taxon>
        <taxon>Gammaproteobacteria</taxon>
        <taxon>Enterobacterales</taxon>
        <taxon>Yersiniaceae</taxon>
        <taxon>Serratia</taxon>
    </lineage>
</organism>
<dbReference type="GO" id="GO:0007059">
    <property type="term" value="P:chromosome segregation"/>
    <property type="evidence" value="ECO:0007669"/>
    <property type="project" value="TreeGrafter"/>
</dbReference>
<dbReference type="Pfam" id="PF17762">
    <property type="entry name" value="HTH_ParB"/>
    <property type="match status" value="1"/>
</dbReference>
<dbReference type="InterPro" id="IPR050336">
    <property type="entry name" value="Chromosome_partition/occlusion"/>
</dbReference>
<evidence type="ECO:0000313" key="3">
    <source>
        <dbReference type="Proteomes" id="UP000248196"/>
    </source>
</evidence>
<dbReference type="GO" id="GO:0003677">
    <property type="term" value="F:DNA binding"/>
    <property type="evidence" value="ECO:0007669"/>
    <property type="project" value="UniProtKB-KW"/>
</dbReference>
<accession>A0A318NRJ4</accession>
<gene>
    <name evidence="2" type="ORF">CT690_24205</name>
</gene>